<dbReference type="InterPro" id="IPR051907">
    <property type="entry name" value="DoxX-like_oxidoreductase"/>
</dbReference>
<dbReference type="EMBL" id="AQHF01000020">
    <property type="protein sequence ID" value="MBE0346336.1"/>
    <property type="molecule type" value="Genomic_DNA"/>
</dbReference>
<evidence type="ECO:0000256" key="4">
    <source>
        <dbReference type="ARBA" id="ARBA00022692"/>
    </source>
</evidence>
<comment type="similarity">
    <text evidence="2">Belongs to the DoxX family.</text>
</comment>
<gene>
    <name evidence="8" type="ORF">PPEP_a1426</name>
</gene>
<dbReference type="Proteomes" id="UP000660708">
    <property type="component" value="Unassembled WGS sequence"/>
</dbReference>
<feature type="transmembrane region" description="Helical" evidence="7">
    <location>
        <begin position="21"/>
        <end position="40"/>
    </location>
</feature>
<dbReference type="PANTHER" id="PTHR33452:SF19">
    <property type="entry name" value="DOXX FAMILY PROTEIN"/>
    <property type="match status" value="1"/>
</dbReference>
<evidence type="ECO:0000313" key="8">
    <source>
        <dbReference type="EMBL" id="MBE0346336.1"/>
    </source>
</evidence>
<reference evidence="8 9" key="1">
    <citation type="submission" date="2015-06" db="EMBL/GenBank/DDBJ databases">
        <title>Genome sequence of Pseudoalteromonas peptidolytica.</title>
        <authorList>
            <person name="Xie B.-B."/>
            <person name="Rong J.-C."/>
            <person name="Qin Q.-L."/>
            <person name="Zhang Y.-Z."/>
        </authorList>
    </citation>
    <scope>NUCLEOTIDE SEQUENCE [LARGE SCALE GENOMIC DNA]</scope>
    <source>
        <strain evidence="8 9">F12-50-A1</strain>
    </source>
</reference>
<evidence type="ECO:0000313" key="9">
    <source>
        <dbReference type="Proteomes" id="UP000660708"/>
    </source>
</evidence>
<evidence type="ECO:0000256" key="7">
    <source>
        <dbReference type="SAM" id="Phobius"/>
    </source>
</evidence>
<dbReference type="Pfam" id="PF07681">
    <property type="entry name" value="DoxX"/>
    <property type="match status" value="1"/>
</dbReference>
<evidence type="ECO:0000256" key="6">
    <source>
        <dbReference type="ARBA" id="ARBA00023136"/>
    </source>
</evidence>
<evidence type="ECO:0008006" key="10">
    <source>
        <dbReference type="Google" id="ProtNLM"/>
    </source>
</evidence>
<feature type="transmembrane region" description="Helical" evidence="7">
    <location>
        <begin position="196"/>
        <end position="215"/>
    </location>
</feature>
<evidence type="ECO:0000256" key="2">
    <source>
        <dbReference type="ARBA" id="ARBA00006679"/>
    </source>
</evidence>
<keyword evidence="5 7" id="KW-1133">Transmembrane helix</keyword>
<feature type="transmembrane region" description="Helical" evidence="7">
    <location>
        <begin position="104"/>
        <end position="122"/>
    </location>
</feature>
<evidence type="ECO:0000256" key="5">
    <source>
        <dbReference type="ARBA" id="ARBA00022989"/>
    </source>
</evidence>
<organism evidence="8 9">
    <name type="scientific">Pseudoalteromonas peptidolytica F12-50-A1</name>
    <dbReference type="NCBI Taxonomy" id="1315280"/>
    <lineage>
        <taxon>Bacteria</taxon>
        <taxon>Pseudomonadati</taxon>
        <taxon>Pseudomonadota</taxon>
        <taxon>Gammaproteobacteria</taxon>
        <taxon>Alteromonadales</taxon>
        <taxon>Pseudoalteromonadaceae</taxon>
        <taxon>Pseudoalteromonas</taxon>
    </lineage>
</organism>
<dbReference type="RefSeq" id="WP_147390042.1">
    <property type="nucleotide sequence ID" value="NZ_AQHF01000020.1"/>
</dbReference>
<keyword evidence="4 7" id="KW-0812">Transmembrane</keyword>
<dbReference type="InterPro" id="IPR032808">
    <property type="entry name" value="DoxX"/>
</dbReference>
<keyword evidence="3" id="KW-1003">Cell membrane</keyword>
<accession>A0A8I0T3F9</accession>
<keyword evidence="9" id="KW-1185">Reference proteome</keyword>
<feature type="transmembrane region" description="Helical" evidence="7">
    <location>
        <begin position="80"/>
        <end position="97"/>
    </location>
</feature>
<protein>
    <recommendedName>
        <fullName evidence="10">DoxX family protein</fullName>
    </recommendedName>
</protein>
<proteinExistence type="inferred from homology"/>
<name>A0A8I0T3F9_9GAMM</name>
<comment type="subcellular location">
    <subcellularLocation>
        <location evidence="1">Cell membrane</location>
        <topology evidence="1">Multi-pass membrane protein</topology>
    </subcellularLocation>
</comment>
<evidence type="ECO:0000256" key="3">
    <source>
        <dbReference type="ARBA" id="ARBA00022475"/>
    </source>
</evidence>
<dbReference type="PANTHER" id="PTHR33452">
    <property type="entry name" value="OXIDOREDUCTASE CATD-RELATED"/>
    <property type="match status" value="1"/>
</dbReference>
<comment type="caution">
    <text evidence="8">The sequence shown here is derived from an EMBL/GenBank/DDBJ whole genome shotgun (WGS) entry which is preliminary data.</text>
</comment>
<keyword evidence="6 7" id="KW-0472">Membrane</keyword>
<evidence type="ECO:0000256" key="1">
    <source>
        <dbReference type="ARBA" id="ARBA00004651"/>
    </source>
</evidence>
<dbReference type="AlphaFoldDB" id="A0A8I0T3F9"/>
<sequence>MLVNLLKFYNNTKLTLEHFSGLAPLLIRLLLAPVMIIAGYNKLNFKHQDIELYQKLLPDPGVVEWFGNSEWGLGLPVPDLLAFMAAWTEFLGGWLILVGLLTRLVTIPLMITMVVAAVTVHLDNGWFSVAPSNPDTSAAKVVHWLGVEQAKNSLDNSLEVKQRLDIIKGLVADHGRPDYLYEKGNIVILNNGIEFAATYFVLLLSLFFMGGGRYVSIDCWLKLLMSSQSKSIQYR</sequence>
<dbReference type="GO" id="GO:0005886">
    <property type="term" value="C:plasma membrane"/>
    <property type="evidence" value="ECO:0007669"/>
    <property type="project" value="UniProtKB-SubCell"/>
</dbReference>